<comment type="similarity">
    <text evidence="6">Belongs to the TRAFAC class OBG-HflX-like GTPase superfamily. HflX GTPase family.</text>
</comment>
<evidence type="ECO:0000256" key="1">
    <source>
        <dbReference type="ARBA" id="ARBA00022490"/>
    </source>
</evidence>
<dbReference type="OrthoDB" id="9812272at2"/>
<accession>I1YKW5</accession>
<evidence type="ECO:0000256" key="3">
    <source>
        <dbReference type="ARBA" id="ARBA00022741"/>
    </source>
</evidence>
<dbReference type="RefSeq" id="WP_014704976.1">
    <property type="nucleotide sequence ID" value="NC_017856.1"/>
</dbReference>
<feature type="binding site" evidence="7">
    <location>
        <begin position="260"/>
        <end position="263"/>
    </location>
    <ligand>
        <name>GTP</name>
        <dbReference type="ChEBI" id="CHEBI:37565"/>
    </ligand>
</feature>
<dbReference type="PANTHER" id="PTHR10229:SF0">
    <property type="entry name" value="GTP-BINDING PROTEIN 6-RELATED"/>
    <property type="match status" value="1"/>
</dbReference>
<dbReference type="HAMAP" id="MF_00900">
    <property type="entry name" value="GTPase_HflX"/>
    <property type="match status" value="1"/>
</dbReference>
<dbReference type="FunFam" id="3.40.50.300:FF:000173">
    <property type="entry name" value="GTPase HflX"/>
    <property type="match status" value="1"/>
</dbReference>
<keyword evidence="2 8" id="KW-0479">Metal-binding</keyword>
<dbReference type="PROSITE" id="PS51705">
    <property type="entry name" value="G_HFLX"/>
    <property type="match status" value="1"/>
</dbReference>
<evidence type="ECO:0000256" key="8">
    <source>
        <dbReference type="PIRSR" id="PIRSR006809-2"/>
    </source>
</evidence>
<evidence type="ECO:0000256" key="2">
    <source>
        <dbReference type="ARBA" id="ARBA00022723"/>
    </source>
</evidence>
<feature type="binding site" evidence="7">
    <location>
        <begin position="213"/>
        <end position="220"/>
    </location>
    <ligand>
        <name>GTP</name>
        <dbReference type="ChEBI" id="CHEBI:37565"/>
    </ligand>
</feature>
<dbReference type="InterPro" id="IPR006073">
    <property type="entry name" value="GTP-bd"/>
</dbReference>
<dbReference type="InterPro" id="IPR030394">
    <property type="entry name" value="G_HFLX_dom"/>
</dbReference>
<feature type="binding site" evidence="7">
    <location>
        <begin position="238"/>
        <end position="242"/>
    </location>
    <ligand>
        <name>GTP</name>
        <dbReference type="ChEBI" id="CHEBI:37565"/>
    </ligand>
</feature>
<dbReference type="PANTHER" id="PTHR10229">
    <property type="entry name" value="GTP-BINDING PROTEIN HFLX"/>
    <property type="match status" value="1"/>
</dbReference>
<feature type="binding site" evidence="8">
    <location>
        <position position="240"/>
    </location>
    <ligand>
        <name>Mg(2+)</name>
        <dbReference type="ChEBI" id="CHEBI:18420"/>
    </ligand>
</feature>
<evidence type="ECO:0000259" key="9">
    <source>
        <dbReference type="PROSITE" id="PS51705"/>
    </source>
</evidence>
<keyword evidence="3 6" id="KW-0547">Nucleotide-binding</keyword>
<dbReference type="GO" id="GO:0003924">
    <property type="term" value="F:GTPase activity"/>
    <property type="evidence" value="ECO:0007669"/>
    <property type="project" value="UniProtKB-UniRule"/>
</dbReference>
<keyword evidence="4 8" id="KW-0460">Magnesium</keyword>
<name>I1YKW5_METFJ</name>
<evidence type="ECO:0000256" key="4">
    <source>
        <dbReference type="ARBA" id="ARBA00022842"/>
    </source>
</evidence>
<dbReference type="InterPro" id="IPR025121">
    <property type="entry name" value="GTPase_HflX_N"/>
</dbReference>
<dbReference type="CDD" id="cd01878">
    <property type="entry name" value="HflX"/>
    <property type="match status" value="1"/>
</dbReference>
<comment type="function">
    <text evidence="6">GTPase that associates with the 50S ribosomal subunit and may have a role during protein synthesis or ribosome biogenesis.</text>
</comment>
<dbReference type="STRING" id="754477.Q7C_2433"/>
<keyword evidence="11" id="KW-1185">Reference proteome</keyword>
<dbReference type="InterPro" id="IPR032305">
    <property type="entry name" value="GTP-bd_M"/>
</dbReference>
<evidence type="ECO:0000256" key="5">
    <source>
        <dbReference type="ARBA" id="ARBA00023134"/>
    </source>
</evidence>
<dbReference type="GO" id="GO:0005737">
    <property type="term" value="C:cytoplasm"/>
    <property type="evidence" value="ECO:0007669"/>
    <property type="project" value="UniProtKB-SubCell"/>
</dbReference>
<dbReference type="InterPro" id="IPR016496">
    <property type="entry name" value="GTPase_HflX"/>
</dbReference>
<dbReference type="NCBIfam" id="TIGR03156">
    <property type="entry name" value="GTP_HflX"/>
    <property type="match status" value="1"/>
</dbReference>
<evidence type="ECO:0000256" key="6">
    <source>
        <dbReference type="HAMAP-Rule" id="MF_00900"/>
    </source>
</evidence>
<dbReference type="GO" id="GO:0043022">
    <property type="term" value="F:ribosome binding"/>
    <property type="evidence" value="ECO:0007669"/>
    <property type="project" value="TreeGrafter"/>
</dbReference>
<organism evidence="10 11">
    <name type="scientific">Methylophaga frappieri (strain ATCC BAA-2434 / DSM 25690 / JAM7)</name>
    <dbReference type="NCBI Taxonomy" id="754477"/>
    <lineage>
        <taxon>Bacteria</taxon>
        <taxon>Pseudomonadati</taxon>
        <taxon>Pseudomonadota</taxon>
        <taxon>Gammaproteobacteria</taxon>
        <taxon>Thiotrichales</taxon>
        <taxon>Piscirickettsiaceae</taxon>
        <taxon>Methylophaga</taxon>
    </lineage>
</organism>
<dbReference type="HOGENOM" id="CLU_019597_1_0_6"/>
<dbReference type="Pfam" id="PF01926">
    <property type="entry name" value="MMR_HSR1"/>
    <property type="match status" value="1"/>
</dbReference>
<dbReference type="GO" id="GO:0046872">
    <property type="term" value="F:metal ion binding"/>
    <property type="evidence" value="ECO:0007669"/>
    <property type="project" value="UniProtKB-KW"/>
</dbReference>
<dbReference type="Pfam" id="PF13167">
    <property type="entry name" value="GTP-bdg_N"/>
    <property type="match status" value="1"/>
</dbReference>
<dbReference type="KEGG" id="mec:Q7C_2433"/>
<dbReference type="Gene3D" id="3.40.50.11060">
    <property type="entry name" value="GTPase HflX, N-terminal domain"/>
    <property type="match status" value="1"/>
</dbReference>
<feature type="binding site" evidence="7">
    <location>
        <begin position="326"/>
        <end position="329"/>
    </location>
    <ligand>
        <name>GTP</name>
        <dbReference type="ChEBI" id="CHEBI:37565"/>
    </ligand>
</feature>
<comment type="subcellular location">
    <subcellularLocation>
        <location evidence="6">Cytoplasm</location>
    </subcellularLocation>
    <text evidence="6">May associate with membranes.</text>
</comment>
<feature type="domain" description="Hflx-type G" evidence="9">
    <location>
        <begin position="207"/>
        <end position="374"/>
    </location>
</feature>
<dbReference type="SUPFAM" id="SSF52540">
    <property type="entry name" value="P-loop containing nucleoside triphosphate hydrolases"/>
    <property type="match status" value="1"/>
</dbReference>
<dbReference type="PRINTS" id="PR00326">
    <property type="entry name" value="GTP1OBG"/>
</dbReference>
<comment type="subunit">
    <text evidence="6">Monomer. Associates with the 50S ribosomal subunit.</text>
</comment>
<dbReference type="Gene3D" id="6.10.250.2860">
    <property type="match status" value="1"/>
</dbReference>
<dbReference type="AlphaFoldDB" id="I1YKW5"/>
<dbReference type="GO" id="GO:0005525">
    <property type="term" value="F:GTP binding"/>
    <property type="evidence" value="ECO:0007669"/>
    <property type="project" value="UniProtKB-UniRule"/>
</dbReference>
<dbReference type="PIRSF" id="PIRSF006809">
    <property type="entry name" value="GTP-binding_hflX_prd"/>
    <property type="match status" value="1"/>
</dbReference>
<proteinExistence type="inferred from homology"/>
<dbReference type="Gene3D" id="3.40.50.300">
    <property type="entry name" value="P-loop containing nucleotide triphosphate hydrolases"/>
    <property type="match status" value="1"/>
</dbReference>
<dbReference type="FunFam" id="3.40.50.11060:FF:000001">
    <property type="entry name" value="GTPase HflX"/>
    <property type="match status" value="1"/>
</dbReference>
<gene>
    <name evidence="6" type="primary">hflX</name>
    <name evidence="10" type="ordered locus">Q7C_2433</name>
</gene>
<evidence type="ECO:0000313" key="11">
    <source>
        <dbReference type="Proteomes" id="UP000009145"/>
    </source>
</evidence>
<evidence type="ECO:0000256" key="7">
    <source>
        <dbReference type="PIRSR" id="PIRSR006809-1"/>
    </source>
</evidence>
<reference evidence="10 11" key="1">
    <citation type="journal article" date="2012" name="J. Bacteriol.">
        <title>Complete genome sequences of Methylophaga sp. strain JAM1 and Methylophaga sp. strain JAM7.</title>
        <authorList>
            <person name="Villeneuve C."/>
            <person name="Martineau C."/>
            <person name="Mauffrey F."/>
            <person name="Villemur R."/>
        </authorList>
    </citation>
    <scope>NUCLEOTIDE SEQUENCE [LARGE SCALE GENOMIC DNA]</scope>
    <source>
        <strain evidence="10 11">JAM7</strain>
    </source>
</reference>
<dbReference type="Proteomes" id="UP000009145">
    <property type="component" value="Chromosome"/>
</dbReference>
<dbReference type="InterPro" id="IPR027417">
    <property type="entry name" value="P-loop_NTPase"/>
</dbReference>
<evidence type="ECO:0000313" key="10">
    <source>
        <dbReference type="EMBL" id="AFJ03558.1"/>
    </source>
</evidence>
<dbReference type="InterPro" id="IPR042108">
    <property type="entry name" value="GTPase_HflX_N_sf"/>
</dbReference>
<dbReference type="Pfam" id="PF16360">
    <property type="entry name" value="GTP-bdg_M"/>
    <property type="match status" value="1"/>
</dbReference>
<keyword evidence="1 6" id="KW-0963">Cytoplasm</keyword>
<protein>
    <recommendedName>
        <fullName evidence="6">GTPase HflX</fullName>
    </recommendedName>
    <alternativeName>
        <fullName evidence="6">GTP-binding protein HflX</fullName>
    </alternativeName>
</protein>
<keyword evidence="5 6" id="KW-0342">GTP-binding</keyword>
<sequence>MFDRPDSKAALSEDSQQDSVILVHLNFNDPAFDETQEEFFELVNSTGAKIAGVIAGKRYRPDAKYFAGSGKVDEIGEFVEQHHASLVIFNHELSPSQERNLEQRLKCRVLGRTGLILDIFARRARSHEGKLQVELAQLQHLSTRLVRGWTHLERQKGGIGLRGPGETQLETDRRLLGGRIKSLKKRLDKVRSQREQGRRSRQRSGIPVISLVGYTNVGKSSLFNKMTAAGVYADDRLFATLDPTLRRMQLVDTEPLILADTVGFIRQLPHDLVESFSSTLEETRDANLLLHVVDAVAPDRDELMAQVDSVLEQIGAQGVPQLTIYNKIDKANDLQPRIERDQQGQIQRVWLSAQTGEGLELLRLALQERFPADMPYAQPVNP</sequence>
<feature type="binding site" evidence="7">
    <location>
        <begin position="352"/>
        <end position="354"/>
    </location>
    <ligand>
        <name>GTP</name>
        <dbReference type="ChEBI" id="CHEBI:37565"/>
    </ligand>
</feature>
<dbReference type="PATRIC" id="fig|754477.3.peg.2391"/>
<dbReference type="eggNOG" id="COG2262">
    <property type="taxonomic scope" value="Bacteria"/>
</dbReference>
<feature type="binding site" evidence="8">
    <location>
        <position position="220"/>
    </location>
    <ligand>
        <name>Mg(2+)</name>
        <dbReference type="ChEBI" id="CHEBI:18420"/>
    </ligand>
</feature>
<comment type="cofactor">
    <cofactor evidence="8">
        <name>Mg(2+)</name>
        <dbReference type="ChEBI" id="CHEBI:18420"/>
    </cofactor>
</comment>
<dbReference type="EMBL" id="CP003380">
    <property type="protein sequence ID" value="AFJ03558.1"/>
    <property type="molecule type" value="Genomic_DNA"/>
</dbReference>
<dbReference type="NCBIfam" id="NF008280">
    <property type="entry name" value="PRK11058.1"/>
    <property type="match status" value="1"/>
</dbReference>